<dbReference type="InterPro" id="IPR046347">
    <property type="entry name" value="bZIP_sf"/>
</dbReference>
<comment type="caution">
    <text evidence="8">The sequence shown here is derived from an EMBL/GenBank/DDBJ whole genome shotgun (WGS) entry which is preliminary data.</text>
</comment>
<dbReference type="OrthoDB" id="295274at2759"/>
<dbReference type="Gene3D" id="1.20.5.170">
    <property type="match status" value="1"/>
</dbReference>
<evidence type="ECO:0000256" key="6">
    <source>
        <dbReference type="SAM" id="MobiDB-lite"/>
    </source>
</evidence>
<dbReference type="EMBL" id="JANBUO010004104">
    <property type="protein sequence ID" value="KAJ2788410.1"/>
    <property type="molecule type" value="Genomic_DNA"/>
</dbReference>
<evidence type="ECO:0000313" key="8">
    <source>
        <dbReference type="EMBL" id="KAJ2788410.1"/>
    </source>
</evidence>
<dbReference type="AlphaFoldDB" id="A0A9W8LPA6"/>
<dbReference type="PANTHER" id="PTHR19304">
    <property type="entry name" value="CYCLIC-AMP RESPONSE ELEMENT BINDING PROTEIN"/>
    <property type="match status" value="1"/>
</dbReference>
<evidence type="ECO:0000256" key="3">
    <source>
        <dbReference type="ARBA" id="ARBA00023163"/>
    </source>
</evidence>
<dbReference type="Proteomes" id="UP001140094">
    <property type="component" value="Unassembled WGS sequence"/>
</dbReference>
<feature type="region of interest" description="Disordered" evidence="6">
    <location>
        <begin position="1"/>
        <end position="36"/>
    </location>
</feature>
<dbReference type="SMART" id="SM00338">
    <property type="entry name" value="BRLZ"/>
    <property type="match status" value="1"/>
</dbReference>
<comment type="subcellular location">
    <subcellularLocation>
        <location evidence="1">Nucleus</location>
    </subcellularLocation>
</comment>
<dbReference type="GO" id="GO:0003700">
    <property type="term" value="F:DNA-binding transcription factor activity"/>
    <property type="evidence" value="ECO:0007669"/>
    <property type="project" value="InterPro"/>
</dbReference>
<dbReference type="GO" id="GO:0005634">
    <property type="term" value="C:nucleus"/>
    <property type="evidence" value="ECO:0007669"/>
    <property type="project" value="UniProtKB-SubCell"/>
</dbReference>
<name>A0A9W8LPA6_9FUNG</name>
<feature type="compositionally biased region" description="Low complexity" evidence="6">
    <location>
        <begin position="127"/>
        <end position="139"/>
    </location>
</feature>
<dbReference type="InterPro" id="IPR004827">
    <property type="entry name" value="bZIP"/>
</dbReference>
<organism evidence="8 9">
    <name type="scientific">Coemansia guatemalensis</name>
    <dbReference type="NCBI Taxonomy" id="2761395"/>
    <lineage>
        <taxon>Eukaryota</taxon>
        <taxon>Fungi</taxon>
        <taxon>Fungi incertae sedis</taxon>
        <taxon>Zoopagomycota</taxon>
        <taxon>Kickxellomycotina</taxon>
        <taxon>Kickxellomycetes</taxon>
        <taxon>Kickxellales</taxon>
        <taxon>Kickxellaceae</taxon>
        <taxon>Coemansia</taxon>
    </lineage>
</organism>
<feature type="compositionally biased region" description="Polar residues" evidence="6">
    <location>
        <begin position="293"/>
        <end position="305"/>
    </location>
</feature>
<dbReference type="SUPFAM" id="SSF57959">
    <property type="entry name" value="Leucine zipper domain"/>
    <property type="match status" value="1"/>
</dbReference>
<feature type="region of interest" description="Disordered" evidence="6">
    <location>
        <begin position="82"/>
        <end position="202"/>
    </location>
</feature>
<evidence type="ECO:0000256" key="2">
    <source>
        <dbReference type="ARBA" id="ARBA00023015"/>
    </source>
</evidence>
<protein>
    <recommendedName>
        <fullName evidence="7">BZIP domain-containing protein</fullName>
    </recommendedName>
</protein>
<dbReference type="PROSITE" id="PS50217">
    <property type="entry name" value="BZIP"/>
    <property type="match status" value="1"/>
</dbReference>
<feature type="coiled-coil region" evidence="5">
    <location>
        <begin position="202"/>
        <end position="243"/>
    </location>
</feature>
<dbReference type="CDD" id="cd14686">
    <property type="entry name" value="bZIP"/>
    <property type="match status" value="1"/>
</dbReference>
<keyword evidence="2" id="KW-0805">Transcription regulation</keyword>
<dbReference type="PROSITE" id="PS00036">
    <property type="entry name" value="BZIP_BASIC"/>
    <property type="match status" value="1"/>
</dbReference>
<proteinExistence type="predicted"/>
<accession>A0A9W8LPA6</accession>
<keyword evidence="3" id="KW-0804">Transcription</keyword>
<keyword evidence="4" id="KW-0539">Nucleus</keyword>
<evidence type="ECO:0000256" key="5">
    <source>
        <dbReference type="SAM" id="Coils"/>
    </source>
</evidence>
<feature type="region of interest" description="Disordered" evidence="6">
    <location>
        <begin position="247"/>
        <end position="305"/>
    </location>
</feature>
<evidence type="ECO:0000256" key="4">
    <source>
        <dbReference type="ARBA" id="ARBA00023242"/>
    </source>
</evidence>
<evidence type="ECO:0000313" key="9">
    <source>
        <dbReference type="Proteomes" id="UP001140094"/>
    </source>
</evidence>
<keyword evidence="9" id="KW-1185">Reference proteome</keyword>
<feature type="domain" description="BZIP" evidence="7">
    <location>
        <begin position="184"/>
        <end position="240"/>
    </location>
</feature>
<gene>
    <name evidence="8" type="ORF">H4R20_007383</name>
</gene>
<feature type="compositionally biased region" description="Low complexity" evidence="6">
    <location>
        <begin position="274"/>
        <end position="285"/>
    </location>
</feature>
<feature type="compositionally biased region" description="Polar residues" evidence="6">
    <location>
        <begin position="250"/>
        <end position="259"/>
    </location>
</feature>
<dbReference type="Pfam" id="PF00170">
    <property type="entry name" value="bZIP_1"/>
    <property type="match status" value="1"/>
</dbReference>
<evidence type="ECO:0000259" key="7">
    <source>
        <dbReference type="PROSITE" id="PS50217"/>
    </source>
</evidence>
<reference evidence="8" key="1">
    <citation type="submission" date="2022-07" db="EMBL/GenBank/DDBJ databases">
        <title>Phylogenomic reconstructions and comparative analyses of Kickxellomycotina fungi.</title>
        <authorList>
            <person name="Reynolds N.K."/>
            <person name="Stajich J.E."/>
            <person name="Barry K."/>
            <person name="Grigoriev I.V."/>
            <person name="Crous P."/>
            <person name="Smith M.E."/>
        </authorList>
    </citation>
    <scope>NUCLEOTIDE SEQUENCE</scope>
    <source>
        <strain evidence="8">NRRL 1565</strain>
    </source>
</reference>
<dbReference type="InterPro" id="IPR051027">
    <property type="entry name" value="bZIP_transcription_factors"/>
</dbReference>
<evidence type="ECO:0000256" key="1">
    <source>
        <dbReference type="ARBA" id="ARBA00004123"/>
    </source>
</evidence>
<sequence>MPPMMLPTIPSGTASLRNTPPPSVDASSELPHPVLSADSLDDVSASATSLPSFGVSALASLPSSAPFSTTEQITASIAATAIGMPPGSVTGPNLMPTPAPVVAATEKPPNTEPVAKHPQAGRRRKAAASASAAGSKSAAPTQGEERYTSDSENDDNPLSSNGMPLTPDAPGSGRPGSLRHLTTDERRARRLQRNRLAAKECRQKKKAYIQNLEEQVDAIQEENGRLRKENSRLRKENEELGAKLTLSGMRASSATTTTPVLDPNHPMASECNDSMDSLSSPSLASKRPRVAVRSTSSARLQNGYQ</sequence>
<keyword evidence="5" id="KW-0175">Coiled coil</keyword>